<accession>A0A2P2IM17</accession>
<evidence type="ECO:0000313" key="1">
    <source>
        <dbReference type="EMBL" id="MBW82238.1"/>
    </source>
</evidence>
<reference evidence="1" key="1">
    <citation type="submission" date="2018-02" db="EMBL/GenBank/DDBJ databases">
        <title>Rhizophora mucronata_Transcriptome.</title>
        <authorList>
            <person name="Meera S.P."/>
            <person name="Sreeshan A."/>
            <person name="Augustine A."/>
        </authorList>
    </citation>
    <scope>NUCLEOTIDE SEQUENCE</scope>
    <source>
        <tissue evidence="1">Leaf</tissue>
    </source>
</reference>
<dbReference type="EMBL" id="GGEC01001755">
    <property type="protein sequence ID" value="MBW82238.1"/>
    <property type="molecule type" value="Transcribed_RNA"/>
</dbReference>
<organism evidence="1">
    <name type="scientific">Rhizophora mucronata</name>
    <name type="common">Asiatic mangrove</name>
    <dbReference type="NCBI Taxonomy" id="61149"/>
    <lineage>
        <taxon>Eukaryota</taxon>
        <taxon>Viridiplantae</taxon>
        <taxon>Streptophyta</taxon>
        <taxon>Embryophyta</taxon>
        <taxon>Tracheophyta</taxon>
        <taxon>Spermatophyta</taxon>
        <taxon>Magnoliopsida</taxon>
        <taxon>eudicotyledons</taxon>
        <taxon>Gunneridae</taxon>
        <taxon>Pentapetalae</taxon>
        <taxon>rosids</taxon>
        <taxon>fabids</taxon>
        <taxon>Malpighiales</taxon>
        <taxon>Rhizophoraceae</taxon>
        <taxon>Rhizophora</taxon>
    </lineage>
</organism>
<proteinExistence type="predicted"/>
<dbReference type="AlphaFoldDB" id="A0A2P2IM17"/>
<sequence>MHASHSLFNKNRRWCSFPLGIGIREHLPNIRVTQCPRYGIHNTVQQHISIRMSHAAFIVRHINPTNDQRVARLQPVDIEPEAGPERQRLGWLTGRFWNIHGGKCSSCRYGKPGCFPERQSCCCCLYEEIVTSVGRPGTRL</sequence>
<name>A0A2P2IM17_RHIMU</name>
<protein>
    <submittedName>
        <fullName evidence="1">Uncharacterized protein</fullName>
    </submittedName>
</protein>